<dbReference type="AlphaFoldDB" id="A0A062Y004"/>
<organism evidence="2 3">
    <name type="scientific">Thermoanaerobaculum aquaticum</name>
    <dbReference type="NCBI Taxonomy" id="1312852"/>
    <lineage>
        <taxon>Bacteria</taxon>
        <taxon>Pseudomonadati</taxon>
        <taxon>Acidobacteriota</taxon>
        <taxon>Thermoanaerobaculia</taxon>
        <taxon>Thermoanaerobaculales</taxon>
        <taxon>Thermoanaerobaculaceae</taxon>
        <taxon>Thermoanaerobaculum</taxon>
    </lineage>
</organism>
<reference evidence="2 3" key="1">
    <citation type="submission" date="2014-04" db="EMBL/GenBank/DDBJ databases">
        <title>The Genome Sequence of Thermoanaerobaculum aquaticum MP-01, The First Cultivated Group 23 Acidobacterium.</title>
        <authorList>
            <person name="Stamps B.W."/>
            <person name="Losey N.A."/>
            <person name="Lawson P.A."/>
            <person name="Stevenson B.S."/>
        </authorList>
    </citation>
    <scope>NUCLEOTIDE SEQUENCE [LARGE SCALE GENOMIC DNA]</scope>
    <source>
        <strain evidence="2 3">MP-01</strain>
    </source>
</reference>
<proteinExistence type="predicted"/>
<keyword evidence="3" id="KW-1185">Reference proteome</keyword>
<name>A0A062Y004_9BACT</name>
<evidence type="ECO:0000313" key="2">
    <source>
        <dbReference type="EMBL" id="KDA55019.1"/>
    </source>
</evidence>
<evidence type="ECO:0000313" key="3">
    <source>
        <dbReference type="Proteomes" id="UP000027284"/>
    </source>
</evidence>
<dbReference type="EMBL" id="JMFG01000002">
    <property type="protein sequence ID" value="KDA55019.1"/>
    <property type="molecule type" value="Genomic_DNA"/>
</dbReference>
<accession>A0A062Y004</accession>
<sequence>MPQGGIAGSYHHQHLKARRPELPAHFPVARGRVALGFRPQGAGKQYHQVLGFFRYRWKRQAHRLPVHRRQPQSHQGVIKIVPLVASSVHGKGAQAQKTGPPPGAGPALGLRHRSQKQLGPGGVAEG</sequence>
<protein>
    <submittedName>
        <fullName evidence="2">Uncharacterized protein</fullName>
    </submittedName>
</protein>
<feature type="region of interest" description="Disordered" evidence="1">
    <location>
        <begin position="89"/>
        <end position="126"/>
    </location>
</feature>
<dbReference type="Proteomes" id="UP000027284">
    <property type="component" value="Unassembled WGS sequence"/>
</dbReference>
<comment type="caution">
    <text evidence="2">The sequence shown here is derived from an EMBL/GenBank/DDBJ whole genome shotgun (WGS) entry which is preliminary data.</text>
</comment>
<evidence type="ECO:0000256" key="1">
    <source>
        <dbReference type="SAM" id="MobiDB-lite"/>
    </source>
</evidence>
<gene>
    <name evidence="2" type="ORF">EG19_04270</name>
</gene>